<evidence type="ECO:0000313" key="1">
    <source>
        <dbReference type="EMBL" id="ALU26709.1"/>
    </source>
</evidence>
<dbReference type="RefSeq" id="WP_006256743.1">
    <property type="nucleotide sequence ID" value="NZ_BCMQ01000022.1"/>
</dbReference>
<gene>
    <name evidence="1" type="ORF">AS202_11360</name>
</gene>
<dbReference type="KEGG" id="mod:AS202_11360"/>
<evidence type="ECO:0000313" key="2">
    <source>
        <dbReference type="Proteomes" id="UP000069030"/>
    </source>
</evidence>
<protein>
    <submittedName>
        <fullName evidence="1">Uncharacterized protein</fullName>
    </submittedName>
</protein>
<dbReference type="EMBL" id="CP013690">
    <property type="protein sequence ID" value="ALU26709.1"/>
    <property type="molecule type" value="Genomic_DNA"/>
</dbReference>
<name>A0A0S7ED40_9FLAO</name>
<dbReference type="AlphaFoldDB" id="A0A0S7ED40"/>
<accession>A0A0S7ED40</accession>
<dbReference type="GeneID" id="66975309"/>
<organism evidence="1 2">
    <name type="scientific">Myroides odoratimimus</name>
    <dbReference type="NCBI Taxonomy" id="76832"/>
    <lineage>
        <taxon>Bacteria</taxon>
        <taxon>Pseudomonadati</taxon>
        <taxon>Bacteroidota</taxon>
        <taxon>Flavobacteriia</taxon>
        <taxon>Flavobacteriales</taxon>
        <taxon>Flavobacteriaceae</taxon>
        <taxon>Myroides</taxon>
    </lineage>
</organism>
<dbReference type="Proteomes" id="UP000069030">
    <property type="component" value="Chromosome"/>
</dbReference>
<reference evidence="1 2" key="1">
    <citation type="journal article" date="2016" name="J. Zhejiang Univ. Sci. B">
        <title>Antibiotic resistance mechanisms of Myroides sp.</title>
        <authorList>
            <person name="Hu S."/>
            <person name="Yuan S."/>
            <person name="Qu H."/>
            <person name="Jiang T."/>
            <person name="Zhou Y."/>
            <person name="Wang M."/>
            <person name="Ming D."/>
        </authorList>
    </citation>
    <scope>NUCLEOTIDE SEQUENCE [LARGE SCALE GENOMIC DNA]</scope>
    <source>
        <strain evidence="1 2">PR63039</strain>
    </source>
</reference>
<proteinExistence type="predicted"/>
<sequence length="110" mass="12392">MDIKTLIHHNLDELFYLADKKEILNTDLVVKIGAYVGAAVLRGRYADQKEVTLEEVNGVFGIIGDFCKESFGGRSFSKTHFKKMTTLSLELIQETTFDADVEEFIASLRS</sequence>
<dbReference type="eggNOG" id="ENOG5033H05">
    <property type="taxonomic scope" value="Bacteria"/>
</dbReference>